<name>A0A367FC26_9ACTN</name>
<feature type="transmembrane region" description="Helical" evidence="1">
    <location>
        <begin position="382"/>
        <end position="401"/>
    </location>
</feature>
<keyword evidence="1" id="KW-0812">Transmembrane</keyword>
<feature type="transmembrane region" description="Helical" evidence="1">
    <location>
        <begin position="737"/>
        <end position="758"/>
    </location>
</feature>
<dbReference type="PANTHER" id="PTHR43685">
    <property type="entry name" value="GLYCOSYLTRANSFERASE"/>
    <property type="match status" value="1"/>
</dbReference>
<dbReference type="Proteomes" id="UP000253094">
    <property type="component" value="Unassembled WGS sequence"/>
</dbReference>
<feature type="transmembrane region" description="Helical" evidence="1">
    <location>
        <begin position="588"/>
        <end position="608"/>
    </location>
</feature>
<accession>A0A367FC26</accession>
<dbReference type="PANTHER" id="PTHR43685:SF3">
    <property type="entry name" value="SLR2126 PROTEIN"/>
    <property type="match status" value="1"/>
</dbReference>
<evidence type="ECO:0000313" key="3">
    <source>
        <dbReference type="Proteomes" id="UP000253094"/>
    </source>
</evidence>
<evidence type="ECO:0000256" key="1">
    <source>
        <dbReference type="SAM" id="Phobius"/>
    </source>
</evidence>
<protein>
    <submittedName>
        <fullName evidence="2">Glycosyltransferase family 2 protein</fullName>
    </submittedName>
</protein>
<dbReference type="InterPro" id="IPR050834">
    <property type="entry name" value="Glycosyltransf_2"/>
</dbReference>
<feature type="transmembrane region" description="Helical" evidence="1">
    <location>
        <begin position="550"/>
        <end position="576"/>
    </location>
</feature>
<feature type="transmembrane region" description="Helical" evidence="1">
    <location>
        <begin position="497"/>
        <end position="530"/>
    </location>
</feature>
<dbReference type="AlphaFoldDB" id="A0A367FC26"/>
<keyword evidence="2" id="KW-0808">Transferase</keyword>
<dbReference type="OrthoDB" id="3734530at2"/>
<feature type="transmembrane region" description="Helical" evidence="1">
    <location>
        <begin position="464"/>
        <end position="485"/>
    </location>
</feature>
<gene>
    <name evidence="2" type="ORF">DQ384_25765</name>
</gene>
<proteinExistence type="predicted"/>
<evidence type="ECO:0000313" key="2">
    <source>
        <dbReference type="EMBL" id="RCG27926.1"/>
    </source>
</evidence>
<keyword evidence="1" id="KW-0472">Membrane</keyword>
<feature type="transmembrane region" description="Helical" evidence="1">
    <location>
        <begin position="704"/>
        <end position="725"/>
    </location>
</feature>
<dbReference type="GO" id="GO:0016740">
    <property type="term" value="F:transferase activity"/>
    <property type="evidence" value="ECO:0007669"/>
    <property type="project" value="UniProtKB-KW"/>
</dbReference>
<feature type="transmembrane region" description="Helical" evidence="1">
    <location>
        <begin position="674"/>
        <end position="692"/>
    </location>
</feature>
<dbReference type="SUPFAM" id="SSF53448">
    <property type="entry name" value="Nucleotide-diphospho-sugar transferases"/>
    <property type="match status" value="1"/>
</dbReference>
<dbReference type="RefSeq" id="WP_114031449.1">
    <property type="nucleotide sequence ID" value="NZ_QOIL01000015.1"/>
</dbReference>
<organism evidence="2 3">
    <name type="scientific">Sphaerisporangium album</name>
    <dbReference type="NCBI Taxonomy" id="509200"/>
    <lineage>
        <taxon>Bacteria</taxon>
        <taxon>Bacillati</taxon>
        <taxon>Actinomycetota</taxon>
        <taxon>Actinomycetes</taxon>
        <taxon>Streptosporangiales</taxon>
        <taxon>Streptosporangiaceae</taxon>
        <taxon>Sphaerisporangium</taxon>
    </lineage>
</organism>
<dbReference type="Pfam" id="PF13641">
    <property type="entry name" value="Glyco_tranf_2_3"/>
    <property type="match status" value="1"/>
</dbReference>
<dbReference type="EMBL" id="QOIL01000015">
    <property type="protein sequence ID" value="RCG27926.1"/>
    <property type="molecule type" value="Genomic_DNA"/>
</dbReference>
<sequence>MHPQRASVTAIVVAHDGARWLKETLQGVLRQSRPLDRLVGVDNGSRDGSGRLLTEAFGANGVMSLPRSTSFGEAVAAVLERLPRAGADEWIWLLHDDCVPDRHALEALLWAAAQDEKAVILGPKLRDWLDRRLLLEAGVTVDRSGRRDTGLEPREYDQGQHDGVKQVLSVSTAGMLIRRDVWESLGGLDPALPLFRDDLDLCWRATSAGHHVLNVTDAVAWHAEAAARRRRRITASTDHPRRLDRRNAMFVIMANLPFRSLVWSLLRNTVVSLFRTLLLLLAKQPANALDEIVALVSVLAHPRRLMKARKARKKGRKQGYPDVKRLFTPSSMAVRRLADMVQGYLSGSGPIDSAGRHHAVISDSKEDEGDELLTDAGLMQRVFGNPGVLLCLALIAVTAVAERSLLTGGLLGGGALVPVVGGASDLWHFYTSGYHAAGLGSDGWAPPYVAIMAALSAIFFGKTWLAVSVLLLGCVPLAGVSAYVATRSMISFPLARVWLAASYALLPVATGAVAGGRLGTAVVFVLLPAYAALASRVLTAERRVARRAAWALGLLLAVGTAFAPLVYVLVALLAGLAAVSFGGVRRGVGLSLGIAMAVPIFLLFPWLAQIATHPGRILLEAGLHRPGLADPRLPADALLLLSPGGPGVPPVWATGGLIAAALAALLFRRHKMVVIVGWGVALFGVLVAIVVARVPVEGAAPWPGVPLAFAATGLIAAAALTGHHVMEYGRAGGLRRVAAALVVVMASATPLLVAGLWVKDGVTGPLKRGVPAVVGDFAAASTAPGDAAETTIVLRSEPGGRIAFTALRGRSPLLGETDLPVSERTRARLADIVAGVVSGRGGDDALTLASYGVRFVAVPAPVDEAVRRALDSDPALTRVNLSADGGLWNMTRPLGRAYLLGQDGRRTPVPVAEARGGGLTATVPAGPAGRTLVLAEPVGGWTATAAGATLAGRTVDGWAQGFEMAPAGGRVTIHHESFWHDVWLWAQLGLVALVLVFASPGSRGTEVAEEWAEAPVEREPEGVLVP</sequence>
<comment type="caution">
    <text evidence="2">The sequence shown here is derived from an EMBL/GenBank/DDBJ whole genome shotgun (WGS) entry which is preliminary data.</text>
</comment>
<dbReference type="Gene3D" id="3.90.550.10">
    <property type="entry name" value="Spore Coat Polysaccharide Biosynthesis Protein SpsA, Chain A"/>
    <property type="match status" value="1"/>
</dbReference>
<feature type="transmembrane region" description="Helical" evidence="1">
    <location>
        <begin position="650"/>
        <end position="667"/>
    </location>
</feature>
<keyword evidence="1" id="KW-1133">Transmembrane helix</keyword>
<reference evidence="2 3" key="1">
    <citation type="submission" date="2018-06" db="EMBL/GenBank/DDBJ databases">
        <title>Sphaerisporangium craniellae sp. nov., isolated from a marine sponge in the South China Sea.</title>
        <authorList>
            <person name="Li L."/>
        </authorList>
    </citation>
    <scope>NUCLEOTIDE SEQUENCE [LARGE SCALE GENOMIC DNA]</scope>
    <source>
        <strain evidence="2 3">CCTCC AA 208026</strain>
    </source>
</reference>
<keyword evidence="3" id="KW-1185">Reference proteome</keyword>
<dbReference type="InterPro" id="IPR029044">
    <property type="entry name" value="Nucleotide-diphossugar_trans"/>
</dbReference>